<protein>
    <submittedName>
        <fullName evidence="1">Ribosomal protein mL46</fullName>
    </submittedName>
</protein>
<comment type="caution">
    <text evidence="1">The sequence shown here is derived from an EMBL/GenBank/DDBJ whole genome shotgun (WGS) entry which is preliminary data.</text>
</comment>
<name>A0AAW2Z4P3_9EUKA</name>
<sequence>MHRQLYLVQGVLTKSISCTQTSITSIPIKRNKWISLEERKDYYFEGPEGMKPEPPLYYGPEKLKSAYVFEREPAVQPRGNYLHDEFEEGLVDENETFYARHQYTTFWDYYPDWQKEKKKRDALSKKQKPVGKAAHIYVPPRPQPNAEDKMFLQRTNGRGYMTSGAEFWLDNWKPQPVYTQDDFDDNRYSLKRNLKGRLYLIFQSVLNKKWMFPEVIRRNPLSMRQAAEKRFLEDMRKTCTGHFNSNIPLHYYKNPQDDLDKTYFYHAFYVGGKPQYKQIYKERGYCDHAWVTRHQLLEYDYIDEDYKEAVYDMCWGTPEVCPRF</sequence>
<dbReference type="PANTHER" id="PTHR13124">
    <property type="entry name" value="39S RIBOSOMAL PROTEIN L46, MITOCHONDRIAL PRECURSOR-RELATED"/>
    <property type="match status" value="1"/>
</dbReference>
<dbReference type="PANTHER" id="PTHR13124:SF12">
    <property type="entry name" value="LARGE RIBOSOMAL SUBUNIT PROTEIN ML46"/>
    <property type="match status" value="1"/>
</dbReference>
<proteinExistence type="predicted"/>
<keyword evidence="2" id="KW-1185">Reference proteome</keyword>
<dbReference type="GO" id="GO:0003735">
    <property type="term" value="F:structural constituent of ribosome"/>
    <property type="evidence" value="ECO:0007669"/>
    <property type="project" value="InterPro"/>
</dbReference>
<reference evidence="1 2" key="1">
    <citation type="submission" date="2024-03" db="EMBL/GenBank/DDBJ databases">
        <title>The Acrasis kona genome and developmental transcriptomes reveal deep origins of eukaryotic multicellular pathways.</title>
        <authorList>
            <person name="Sheikh S."/>
            <person name="Fu C.-J."/>
            <person name="Brown M.W."/>
            <person name="Baldauf S.L."/>
        </authorList>
    </citation>
    <scope>NUCLEOTIDE SEQUENCE [LARGE SCALE GENOMIC DNA]</scope>
    <source>
        <strain evidence="1 2">ATCC MYA-3509</strain>
    </source>
</reference>
<keyword evidence="1" id="KW-0687">Ribonucleoprotein</keyword>
<evidence type="ECO:0000313" key="1">
    <source>
        <dbReference type="EMBL" id="KAL0483622.1"/>
    </source>
</evidence>
<accession>A0AAW2Z4P3</accession>
<keyword evidence="1" id="KW-0689">Ribosomal protein</keyword>
<dbReference type="EMBL" id="JAOPGA020000972">
    <property type="protein sequence ID" value="KAL0483622.1"/>
    <property type="molecule type" value="Genomic_DNA"/>
</dbReference>
<dbReference type="AlphaFoldDB" id="A0AAW2Z4P3"/>
<evidence type="ECO:0000313" key="2">
    <source>
        <dbReference type="Proteomes" id="UP001431209"/>
    </source>
</evidence>
<dbReference type="Gene3D" id="3.90.79.10">
    <property type="entry name" value="Nucleoside Triphosphate Pyrophosphohydrolase"/>
    <property type="match status" value="1"/>
</dbReference>
<dbReference type="InterPro" id="IPR040008">
    <property type="entry name" value="Ribosomal_mL46"/>
</dbReference>
<gene>
    <name evidence="1" type="ORF">AKO1_011445</name>
</gene>
<organism evidence="1 2">
    <name type="scientific">Acrasis kona</name>
    <dbReference type="NCBI Taxonomy" id="1008807"/>
    <lineage>
        <taxon>Eukaryota</taxon>
        <taxon>Discoba</taxon>
        <taxon>Heterolobosea</taxon>
        <taxon>Tetramitia</taxon>
        <taxon>Eutetramitia</taxon>
        <taxon>Acrasidae</taxon>
        <taxon>Acrasis</taxon>
    </lineage>
</organism>
<dbReference type="GO" id="GO:0005762">
    <property type="term" value="C:mitochondrial large ribosomal subunit"/>
    <property type="evidence" value="ECO:0007669"/>
    <property type="project" value="TreeGrafter"/>
</dbReference>
<dbReference type="Proteomes" id="UP001431209">
    <property type="component" value="Unassembled WGS sequence"/>
</dbReference>